<sequence length="126" mass="14954">MLGERSDRAMEAMFGDERWQFQRIVSESDLQTEREILVLQIEADKYILPGLKRKDRSDLRDGKAINVCAYDDDTRDIYELKLQFEPPYYRLKDTIELFEKKRISAGQRIGFRYEAHFATLVSKLLK</sequence>
<name>A0AAP0MMB4_9ROSI</name>
<accession>A0AAP0MMB4</accession>
<organism evidence="1 2">
    <name type="scientific">Citrus x changshan-huyou</name>
    <dbReference type="NCBI Taxonomy" id="2935761"/>
    <lineage>
        <taxon>Eukaryota</taxon>
        <taxon>Viridiplantae</taxon>
        <taxon>Streptophyta</taxon>
        <taxon>Embryophyta</taxon>
        <taxon>Tracheophyta</taxon>
        <taxon>Spermatophyta</taxon>
        <taxon>Magnoliopsida</taxon>
        <taxon>eudicotyledons</taxon>
        <taxon>Gunneridae</taxon>
        <taxon>Pentapetalae</taxon>
        <taxon>rosids</taxon>
        <taxon>malvids</taxon>
        <taxon>Sapindales</taxon>
        <taxon>Rutaceae</taxon>
        <taxon>Aurantioideae</taxon>
        <taxon>Citrus</taxon>
    </lineage>
</organism>
<proteinExistence type="predicted"/>
<dbReference type="Proteomes" id="UP001428341">
    <property type="component" value="Unassembled WGS sequence"/>
</dbReference>
<evidence type="ECO:0000313" key="1">
    <source>
        <dbReference type="EMBL" id="KAK9210421.1"/>
    </source>
</evidence>
<comment type="caution">
    <text evidence="1">The sequence shown here is derived from an EMBL/GenBank/DDBJ whole genome shotgun (WGS) entry which is preliminary data.</text>
</comment>
<reference evidence="1 2" key="1">
    <citation type="submission" date="2024-05" db="EMBL/GenBank/DDBJ databases">
        <title>Haplotype-resolved chromosome-level genome assembly of Huyou (Citrus changshanensis).</title>
        <authorList>
            <person name="Miao C."/>
            <person name="Chen W."/>
            <person name="Wu Y."/>
            <person name="Wang L."/>
            <person name="Zhao S."/>
            <person name="Grierson D."/>
            <person name="Xu C."/>
            <person name="Chen K."/>
        </authorList>
    </citation>
    <scope>NUCLEOTIDE SEQUENCE [LARGE SCALE GENOMIC DNA]</scope>
    <source>
        <strain evidence="1">01-14</strain>
        <tissue evidence="1">Leaf</tissue>
    </source>
</reference>
<protein>
    <submittedName>
        <fullName evidence="1">Uncharacterized protein</fullName>
    </submittedName>
</protein>
<gene>
    <name evidence="1" type="ORF">WN944_002791</name>
</gene>
<evidence type="ECO:0000313" key="2">
    <source>
        <dbReference type="Proteomes" id="UP001428341"/>
    </source>
</evidence>
<dbReference type="AlphaFoldDB" id="A0AAP0MMB4"/>
<dbReference type="EMBL" id="JBCGBO010000004">
    <property type="protein sequence ID" value="KAK9210421.1"/>
    <property type="molecule type" value="Genomic_DNA"/>
</dbReference>
<keyword evidence="2" id="KW-1185">Reference proteome</keyword>